<accession>A0A926VBX6</accession>
<dbReference type="RefSeq" id="WP_190463802.1">
    <property type="nucleotide sequence ID" value="NZ_JACJPW010000015.1"/>
</dbReference>
<dbReference type="InterPro" id="IPR014819">
    <property type="entry name" value="PriCT_2"/>
</dbReference>
<evidence type="ECO:0000313" key="2">
    <source>
        <dbReference type="EMBL" id="MBD2181039.1"/>
    </source>
</evidence>
<dbReference type="Pfam" id="PF08707">
    <property type="entry name" value="PriCT_2"/>
    <property type="match status" value="1"/>
</dbReference>
<dbReference type="EMBL" id="JACJPW010000015">
    <property type="protein sequence ID" value="MBD2181039.1"/>
    <property type="molecule type" value="Genomic_DNA"/>
</dbReference>
<dbReference type="AlphaFoldDB" id="A0A926VBX6"/>
<organism evidence="2 3">
    <name type="scientific">Aerosakkonema funiforme FACHB-1375</name>
    <dbReference type="NCBI Taxonomy" id="2949571"/>
    <lineage>
        <taxon>Bacteria</taxon>
        <taxon>Bacillati</taxon>
        <taxon>Cyanobacteriota</taxon>
        <taxon>Cyanophyceae</taxon>
        <taxon>Oscillatoriophycideae</taxon>
        <taxon>Aerosakkonematales</taxon>
        <taxon>Aerosakkonemataceae</taxon>
        <taxon>Aerosakkonema</taxon>
    </lineage>
</organism>
<feature type="domain" description="DNA primase/polymerase bifunctional N-terminal" evidence="1">
    <location>
        <begin position="14"/>
        <end position="187"/>
    </location>
</feature>
<dbReference type="CDD" id="cd04859">
    <property type="entry name" value="Prim_Pol"/>
    <property type="match status" value="1"/>
</dbReference>
<gene>
    <name evidence="2" type="ORF">H6G03_07985</name>
</gene>
<dbReference type="GO" id="GO:0016817">
    <property type="term" value="F:hydrolase activity, acting on acid anhydrides"/>
    <property type="evidence" value="ECO:0007669"/>
    <property type="project" value="InterPro"/>
</dbReference>
<comment type="caution">
    <text evidence="2">The sequence shown here is derived from an EMBL/GenBank/DDBJ whole genome shotgun (WGS) entry which is preliminary data.</text>
</comment>
<dbReference type="Pfam" id="PF09250">
    <property type="entry name" value="Prim-Pol"/>
    <property type="match status" value="1"/>
</dbReference>
<evidence type="ECO:0000313" key="3">
    <source>
        <dbReference type="Proteomes" id="UP000641646"/>
    </source>
</evidence>
<sequence>MTVNNSITRRLVEGLYLIPKCWQIVPTNGNKQPLGYQWQLNPFSKQELIRQLQSTGSVIVKNRTGVMVSIHPQGIGILTGKKLVAVDVDGSSAMNLLRKLSGNNIPPTVAFTSGKPSRCQYLFSIPAKVSATSRRIKASLSGEALEIRASGMMSVLPPSVHPQTGRYCWVRNGSPAECAIAPAPDWLIELMQKRLISDRIPKNQDRKERSHHLTSDRIAQKLAQIAPWRADDYHEWIRIGMALYSFSPVLLWLWDEWSKQSPKYQPGVCSSKWATFSPNRISLGSIYYLAALDSYNPCSA</sequence>
<protein>
    <submittedName>
        <fullName evidence="2">Bifunctional DNA primase/polymerase</fullName>
    </submittedName>
</protein>
<name>A0A926VBX6_9CYAN</name>
<proteinExistence type="predicted"/>
<dbReference type="SMART" id="SM00943">
    <property type="entry name" value="Prim-Pol"/>
    <property type="match status" value="1"/>
</dbReference>
<evidence type="ECO:0000259" key="1">
    <source>
        <dbReference type="SMART" id="SM00943"/>
    </source>
</evidence>
<dbReference type="Proteomes" id="UP000641646">
    <property type="component" value="Unassembled WGS sequence"/>
</dbReference>
<reference evidence="2" key="1">
    <citation type="journal article" date="2015" name="ISME J.">
        <title>Draft Genome Sequence of Streptomyces incarnatus NRRL8089, which Produces the Nucleoside Antibiotic Sinefungin.</title>
        <authorList>
            <person name="Oshima K."/>
            <person name="Hattori M."/>
            <person name="Shimizu H."/>
            <person name="Fukuda K."/>
            <person name="Nemoto M."/>
            <person name="Inagaki K."/>
            <person name="Tamura T."/>
        </authorList>
    </citation>
    <scope>NUCLEOTIDE SEQUENCE</scope>
    <source>
        <strain evidence="2">FACHB-1375</strain>
    </source>
</reference>
<dbReference type="InterPro" id="IPR015330">
    <property type="entry name" value="DNA_primase/pol_bifunc_N"/>
</dbReference>
<reference evidence="2" key="2">
    <citation type="submission" date="2020-08" db="EMBL/GenBank/DDBJ databases">
        <authorList>
            <person name="Chen M."/>
            <person name="Teng W."/>
            <person name="Zhao L."/>
            <person name="Hu C."/>
            <person name="Zhou Y."/>
            <person name="Han B."/>
            <person name="Song L."/>
            <person name="Shu W."/>
        </authorList>
    </citation>
    <scope>NUCLEOTIDE SEQUENCE</scope>
    <source>
        <strain evidence="2">FACHB-1375</strain>
    </source>
</reference>
<keyword evidence="3" id="KW-1185">Reference proteome</keyword>